<evidence type="ECO:0000313" key="9">
    <source>
        <dbReference type="Proteomes" id="UP001516390"/>
    </source>
</evidence>
<evidence type="ECO:0000313" key="8">
    <source>
        <dbReference type="EMBL" id="MBA5725248.1"/>
    </source>
</evidence>
<comment type="similarity">
    <text evidence="2">Belongs to the GtrA family.</text>
</comment>
<evidence type="ECO:0000256" key="4">
    <source>
        <dbReference type="ARBA" id="ARBA00022989"/>
    </source>
</evidence>
<feature type="transmembrane region" description="Helical" evidence="6">
    <location>
        <begin position="38"/>
        <end position="59"/>
    </location>
</feature>
<feature type="domain" description="GtrA/DPMS transmembrane" evidence="7">
    <location>
        <begin position="41"/>
        <end position="159"/>
    </location>
</feature>
<keyword evidence="3 6" id="KW-0812">Transmembrane</keyword>
<accession>A0ABR5ZLR9</accession>
<comment type="caution">
    <text evidence="8">The sequence shown here is derived from an EMBL/GenBank/DDBJ whole genome shotgun (WGS) entry which is preliminary data.</text>
</comment>
<evidence type="ECO:0000256" key="3">
    <source>
        <dbReference type="ARBA" id="ARBA00022692"/>
    </source>
</evidence>
<proteinExistence type="inferred from homology"/>
<comment type="subcellular location">
    <subcellularLocation>
        <location evidence="1">Membrane</location>
        <topology evidence="1">Multi-pass membrane protein</topology>
    </subcellularLocation>
</comment>
<dbReference type="Pfam" id="PF04138">
    <property type="entry name" value="GtrA_DPMS_TM"/>
    <property type="match status" value="1"/>
</dbReference>
<keyword evidence="5 6" id="KW-0472">Membrane</keyword>
<name>A0ABR5ZLR9_9PROT</name>
<gene>
    <name evidence="8" type="ORF">CPA57_03015</name>
</gene>
<evidence type="ECO:0000256" key="2">
    <source>
        <dbReference type="ARBA" id="ARBA00009399"/>
    </source>
</evidence>
<dbReference type="PANTHER" id="PTHR38459">
    <property type="entry name" value="PROPHAGE BACTOPRENOL-LINKED GLUCOSE TRANSLOCASE HOMOLOG"/>
    <property type="match status" value="1"/>
</dbReference>
<evidence type="ECO:0000256" key="6">
    <source>
        <dbReference type="SAM" id="Phobius"/>
    </source>
</evidence>
<dbReference type="Proteomes" id="UP001516390">
    <property type="component" value="Unassembled WGS sequence"/>
</dbReference>
<keyword evidence="4 6" id="KW-1133">Transmembrane helix</keyword>
<sequence length="166" mass="19362">MLAFSRLPQQSLRSPTRYMLEHVIPQKLMKFLPIIQRFFYFGIVGVAGFLVDWASLSLFRHAVGLRIAALLAYVVASSNNWILNRYWTFRDCCRQRHKVHHQWGRFILANLPGFIINRGIVLALFNLWPLTRHYTVIALVFGTAGGMFINFTLCHHFVFHKKKSLT</sequence>
<keyword evidence="9" id="KW-1185">Reference proteome</keyword>
<protein>
    <submittedName>
        <fullName evidence="8">Polysaccharide synthesis protein GtrA</fullName>
    </submittedName>
</protein>
<feature type="transmembrane region" description="Helical" evidence="6">
    <location>
        <begin position="65"/>
        <end position="83"/>
    </location>
</feature>
<feature type="transmembrane region" description="Helical" evidence="6">
    <location>
        <begin position="134"/>
        <end position="159"/>
    </location>
</feature>
<feature type="transmembrane region" description="Helical" evidence="6">
    <location>
        <begin position="103"/>
        <end position="128"/>
    </location>
</feature>
<organism evidence="8 9">
    <name type="scientific">Bombella favorum</name>
    <dbReference type="NCBI Taxonomy" id="2039164"/>
    <lineage>
        <taxon>Bacteria</taxon>
        <taxon>Pseudomonadati</taxon>
        <taxon>Pseudomonadota</taxon>
        <taxon>Alphaproteobacteria</taxon>
        <taxon>Acetobacterales</taxon>
        <taxon>Acetobacteraceae</taxon>
        <taxon>Bombella</taxon>
    </lineage>
</organism>
<reference evidence="8 9" key="1">
    <citation type="submission" date="2017-09" db="EMBL/GenBank/DDBJ databases">
        <authorList>
            <person name="Jakob F."/>
        </authorList>
    </citation>
    <scope>NUCLEOTIDE SEQUENCE [LARGE SCALE GENOMIC DNA]</scope>
    <source>
        <strain evidence="8 9">TMW 2.1880</strain>
    </source>
</reference>
<evidence type="ECO:0000259" key="7">
    <source>
        <dbReference type="Pfam" id="PF04138"/>
    </source>
</evidence>
<dbReference type="PANTHER" id="PTHR38459:SF1">
    <property type="entry name" value="PROPHAGE BACTOPRENOL-LINKED GLUCOSE TRANSLOCASE HOMOLOG"/>
    <property type="match status" value="1"/>
</dbReference>
<dbReference type="EMBL" id="NWUS01000001">
    <property type="protein sequence ID" value="MBA5725248.1"/>
    <property type="molecule type" value="Genomic_DNA"/>
</dbReference>
<evidence type="ECO:0000256" key="5">
    <source>
        <dbReference type="ARBA" id="ARBA00023136"/>
    </source>
</evidence>
<dbReference type="InterPro" id="IPR007267">
    <property type="entry name" value="GtrA_DPMS_TM"/>
</dbReference>
<evidence type="ECO:0000256" key="1">
    <source>
        <dbReference type="ARBA" id="ARBA00004141"/>
    </source>
</evidence>
<dbReference type="InterPro" id="IPR051401">
    <property type="entry name" value="GtrA_CellWall_Glycosyl"/>
</dbReference>